<dbReference type="AlphaFoldDB" id="A0A9N9M2M4"/>
<feature type="region of interest" description="Disordered" evidence="1">
    <location>
        <begin position="239"/>
        <end position="276"/>
    </location>
</feature>
<feature type="region of interest" description="Disordered" evidence="1">
    <location>
        <begin position="21"/>
        <end position="50"/>
    </location>
</feature>
<dbReference type="OrthoDB" id="10586356at2759"/>
<name>A0A9N9M2M4_9HELO</name>
<evidence type="ECO:0000256" key="1">
    <source>
        <dbReference type="SAM" id="MobiDB-lite"/>
    </source>
</evidence>
<dbReference type="EMBL" id="CAJVRM010000702">
    <property type="protein sequence ID" value="CAG8982989.1"/>
    <property type="molecule type" value="Genomic_DNA"/>
</dbReference>
<proteinExistence type="predicted"/>
<evidence type="ECO:0000313" key="2">
    <source>
        <dbReference type="EMBL" id="CAG8982989.1"/>
    </source>
</evidence>
<reference evidence="2" key="1">
    <citation type="submission" date="2021-07" db="EMBL/GenBank/DDBJ databases">
        <authorList>
            <person name="Durling M."/>
        </authorList>
    </citation>
    <scope>NUCLEOTIDE SEQUENCE</scope>
</reference>
<accession>A0A9N9M2M4</accession>
<dbReference type="Proteomes" id="UP000701801">
    <property type="component" value="Unassembled WGS sequence"/>
</dbReference>
<sequence length="276" mass="31776">MPRGRKIDDYIPEIWDTSRSDITNQHQVDFGDTFESEKADDTPPPQQKKVTFQDEYAIGASLKVELGKMWKEVEMVFHETEWSFGSKTAESGDGSDHEYGGGFDDDDDFRESSNLDVGLLIENLVALRDLTDSIKFTKQENKRLDDGDERTRIRGEARVFVARQLLHLLNDDQWNFLLKQEKDRLCHVAPSYKRKPKRLQTTAERHVALKAIQDLVGDARKNAEKQVQNTFEIQLASWTASNEPRMLPPNGNTRDNDKRTQPAKAEKRKRVLQDDA</sequence>
<protein>
    <submittedName>
        <fullName evidence="2">Uncharacterized protein</fullName>
    </submittedName>
</protein>
<feature type="region of interest" description="Disordered" evidence="1">
    <location>
        <begin position="85"/>
        <end position="105"/>
    </location>
</feature>
<keyword evidence="3" id="KW-1185">Reference proteome</keyword>
<evidence type="ECO:0000313" key="3">
    <source>
        <dbReference type="Proteomes" id="UP000701801"/>
    </source>
</evidence>
<comment type="caution">
    <text evidence="2">The sequence shown here is derived from an EMBL/GenBank/DDBJ whole genome shotgun (WGS) entry which is preliminary data.</text>
</comment>
<gene>
    <name evidence="2" type="ORF">HYALB_00003568</name>
</gene>
<organism evidence="2 3">
    <name type="scientific">Hymenoscyphus albidus</name>
    <dbReference type="NCBI Taxonomy" id="595503"/>
    <lineage>
        <taxon>Eukaryota</taxon>
        <taxon>Fungi</taxon>
        <taxon>Dikarya</taxon>
        <taxon>Ascomycota</taxon>
        <taxon>Pezizomycotina</taxon>
        <taxon>Leotiomycetes</taxon>
        <taxon>Helotiales</taxon>
        <taxon>Helotiaceae</taxon>
        <taxon>Hymenoscyphus</taxon>
    </lineage>
</organism>